<protein>
    <submittedName>
        <fullName evidence="1">Uncharacterized protein</fullName>
    </submittedName>
</protein>
<organism evidence="1 2">
    <name type="scientific">Periplaneta americana</name>
    <name type="common">American cockroach</name>
    <name type="synonym">Blatta americana</name>
    <dbReference type="NCBI Taxonomy" id="6978"/>
    <lineage>
        <taxon>Eukaryota</taxon>
        <taxon>Metazoa</taxon>
        <taxon>Ecdysozoa</taxon>
        <taxon>Arthropoda</taxon>
        <taxon>Hexapoda</taxon>
        <taxon>Insecta</taxon>
        <taxon>Pterygota</taxon>
        <taxon>Neoptera</taxon>
        <taxon>Polyneoptera</taxon>
        <taxon>Dictyoptera</taxon>
        <taxon>Blattodea</taxon>
        <taxon>Blattoidea</taxon>
        <taxon>Blattidae</taxon>
        <taxon>Blattinae</taxon>
        <taxon>Periplaneta</taxon>
    </lineage>
</organism>
<keyword evidence="2" id="KW-1185">Reference proteome</keyword>
<proteinExistence type="predicted"/>
<evidence type="ECO:0000313" key="1">
    <source>
        <dbReference type="EMBL" id="KAJ4438711.1"/>
    </source>
</evidence>
<evidence type="ECO:0000313" key="2">
    <source>
        <dbReference type="Proteomes" id="UP001148838"/>
    </source>
</evidence>
<gene>
    <name evidence="1" type="ORF">ANN_14658</name>
</gene>
<dbReference type="EMBL" id="JAJSOF020000019">
    <property type="protein sequence ID" value="KAJ4438711.1"/>
    <property type="molecule type" value="Genomic_DNA"/>
</dbReference>
<sequence>MAGLCEGGNESSGSLKAILDDDDGVCLKRRGTFPYAPNFSISLRKCPQQQMTLLDQTLLISYAASPSSPLLLQPSSVFHLTYLPDILL</sequence>
<reference evidence="1 2" key="1">
    <citation type="journal article" date="2022" name="Allergy">
        <title>Genome assembly and annotation of Periplaneta americana reveal a comprehensive cockroach allergen profile.</title>
        <authorList>
            <person name="Wang L."/>
            <person name="Xiong Q."/>
            <person name="Saelim N."/>
            <person name="Wang L."/>
            <person name="Nong W."/>
            <person name="Wan A.T."/>
            <person name="Shi M."/>
            <person name="Liu X."/>
            <person name="Cao Q."/>
            <person name="Hui J.H.L."/>
            <person name="Sookrung N."/>
            <person name="Leung T.F."/>
            <person name="Tungtrongchitr A."/>
            <person name="Tsui S.K.W."/>
        </authorList>
    </citation>
    <scope>NUCLEOTIDE SEQUENCE [LARGE SCALE GENOMIC DNA]</scope>
    <source>
        <strain evidence="1">PWHHKU_190912</strain>
    </source>
</reference>
<name>A0ABQ8SY48_PERAM</name>
<accession>A0ABQ8SY48</accession>
<dbReference type="Proteomes" id="UP001148838">
    <property type="component" value="Unassembled WGS sequence"/>
</dbReference>
<comment type="caution">
    <text evidence="1">The sequence shown here is derived from an EMBL/GenBank/DDBJ whole genome shotgun (WGS) entry which is preliminary data.</text>
</comment>